<dbReference type="RefSeq" id="WP_331255639.1">
    <property type="nucleotide sequence ID" value="NZ_CP133270.1"/>
</dbReference>
<reference evidence="1 2" key="1">
    <citation type="journal article" date="2024" name="Environ. Microbiol.">
        <title>Novel evolutionary insights on the interactions of the Holosporales (Alphaproteobacteria) with eukaryotic hosts from comparative genomics.</title>
        <authorList>
            <person name="Giovannini M."/>
            <person name="Petroni G."/>
            <person name="Castelli M."/>
        </authorList>
    </citation>
    <scope>NUCLEOTIDE SEQUENCE [LARGE SCALE GENOMIC DNA]</scope>
    <source>
        <strain evidence="1 2">US_Bl 15I1</strain>
    </source>
</reference>
<dbReference type="Proteomes" id="UP001330434">
    <property type="component" value="Chromosome"/>
</dbReference>
<gene>
    <name evidence="1" type="ORF">Bealeia1_01005</name>
</gene>
<accession>A0ABZ2C3A8</accession>
<sequence length="91" mass="10223">MDLNTDQGKKDLAEAYTTSSNPEIEKWAYSSITDNGANKLLDNNAAANNMLYQSDVSIRFSSSTNTDCIYELIKNDQGQITTYLKFKLTKQ</sequence>
<proteinExistence type="predicted"/>
<keyword evidence="2" id="KW-1185">Reference proteome</keyword>
<evidence type="ECO:0000313" key="1">
    <source>
        <dbReference type="EMBL" id="WVX66818.1"/>
    </source>
</evidence>
<protein>
    <submittedName>
        <fullName evidence="1">Uncharacterized protein</fullName>
    </submittedName>
</protein>
<evidence type="ECO:0000313" key="2">
    <source>
        <dbReference type="Proteomes" id="UP001330434"/>
    </source>
</evidence>
<dbReference type="EMBL" id="CP133270">
    <property type="protein sequence ID" value="WVX66818.1"/>
    <property type="molecule type" value="Genomic_DNA"/>
</dbReference>
<organism evidence="1 2">
    <name type="scientific">Candidatus Bealeia paramacronuclearis</name>
    <dbReference type="NCBI Taxonomy" id="1921001"/>
    <lineage>
        <taxon>Bacteria</taxon>
        <taxon>Pseudomonadati</taxon>
        <taxon>Pseudomonadota</taxon>
        <taxon>Alphaproteobacteria</taxon>
        <taxon>Holosporales</taxon>
        <taxon>Holosporaceae</taxon>
        <taxon>Candidatus Bealeia</taxon>
    </lineage>
</organism>
<name>A0ABZ2C3A8_9PROT</name>